<evidence type="ECO:0000256" key="1">
    <source>
        <dbReference type="ARBA" id="ARBA00022723"/>
    </source>
</evidence>
<feature type="compositionally biased region" description="Basic and acidic residues" evidence="3">
    <location>
        <begin position="18"/>
        <end position="29"/>
    </location>
</feature>
<sequence>MSSKDKQASIAHRLAASKPKEATQEHELGDETVVPRKRRKQSETTVNACNACRRKRTKCDGNEPCSKCSSHPGSECTYEINTRVSKEEMKREIIDLRRSNSIAMRILNSLAADREVPRILAELRAQNDLSSIARLTESSPAPESEAILEDSPLPEDRGETSYNSLTDTSPRGSQQSHAAGKQPWLGFIRAPSTTVNPNSPDPWRTPLVNDLLIKHLLSLYWVWIHPAHPILNMARFFEDYENRGSTYCSAYLVNAVCAAACDLLNPEWEEVPGKSTDVAALKQHLVAEATIQAALADPEAPTTQQASAIIAFLNTLTARTSPTGF</sequence>
<keyword evidence="2" id="KW-0539">Nucleus</keyword>
<dbReference type="GO" id="GO:0006351">
    <property type="term" value="P:DNA-templated transcription"/>
    <property type="evidence" value="ECO:0007669"/>
    <property type="project" value="InterPro"/>
</dbReference>
<evidence type="ECO:0000313" key="5">
    <source>
        <dbReference type="EMBL" id="SLM36550.1"/>
    </source>
</evidence>
<feature type="region of interest" description="Disordered" evidence="3">
    <location>
        <begin position="1"/>
        <end position="44"/>
    </location>
</feature>
<dbReference type="SUPFAM" id="SSF57701">
    <property type="entry name" value="Zn2/Cys6 DNA-binding domain"/>
    <property type="match status" value="1"/>
</dbReference>
<dbReference type="Proteomes" id="UP000192927">
    <property type="component" value="Unassembled WGS sequence"/>
</dbReference>
<dbReference type="CDD" id="cd12148">
    <property type="entry name" value="fungal_TF_MHR"/>
    <property type="match status" value="1"/>
</dbReference>
<dbReference type="SMART" id="SM00066">
    <property type="entry name" value="GAL4"/>
    <property type="match status" value="1"/>
</dbReference>
<dbReference type="GO" id="GO:0008270">
    <property type="term" value="F:zinc ion binding"/>
    <property type="evidence" value="ECO:0007669"/>
    <property type="project" value="InterPro"/>
</dbReference>
<dbReference type="PROSITE" id="PS00463">
    <property type="entry name" value="ZN2_CY6_FUNGAL_1"/>
    <property type="match status" value="1"/>
</dbReference>
<name>A0A1W5D0J8_9LECA</name>
<dbReference type="GO" id="GO:0003677">
    <property type="term" value="F:DNA binding"/>
    <property type="evidence" value="ECO:0007669"/>
    <property type="project" value="UniProtKB-KW"/>
</dbReference>
<dbReference type="InterPro" id="IPR036864">
    <property type="entry name" value="Zn2-C6_fun-type_DNA-bd_sf"/>
</dbReference>
<dbReference type="AlphaFoldDB" id="A0A1W5D0J8"/>
<dbReference type="Gene3D" id="4.10.240.10">
    <property type="entry name" value="Zn(2)-C6 fungal-type DNA-binding domain"/>
    <property type="match status" value="1"/>
</dbReference>
<evidence type="ECO:0000256" key="2">
    <source>
        <dbReference type="ARBA" id="ARBA00023242"/>
    </source>
</evidence>
<dbReference type="Pfam" id="PF04082">
    <property type="entry name" value="Fungal_trans"/>
    <property type="match status" value="1"/>
</dbReference>
<dbReference type="CDD" id="cd00067">
    <property type="entry name" value="GAL4"/>
    <property type="match status" value="1"/>
</dbReference>
<evidence type="ECO:0000256" key="3">
    <source>
        <dbReference type="SAM" id="MobiDB-lite"/>
    </source>
</evidence>
<keyword evidence="6" id="KW-1185">Reference proteome</keyword>
<evidence type="ECO:0000259" key="4">
    <source>
        <dbReference type="PROSITE" id="PS50048"/>
    </source>
</evidence>
<dbReference type="InterPro" id="IPR053187">
    <property type="entry name" value="Notoamide_regulator"/>
</dbReference>
<feature type="domain" description="Zn(2)-C6 fungal-type" evidence="4">
    <location>
        <begin position="48"/>
        <end position="78"/>
    </location>
</feature>
<evidence type="ECO:0000313" key="6">
    <source>
        <dbReference type="Proteomes" id="UP000192927"/>
    </source>
</evidence>
<feature type="region of interest" description="Disordered" evidence="3">
    <location>
        <begin position="136"/>
        <end position="178"/>
    </location>
</feature>
<protein>
    <submittedName>
        <fullName evidence="5">Zn(2)-C6 fungal-type DNA-binding domain</fullName>
    </submittedName>
</protein>
<proteinExistence type="predicted"/>
<keyword evidence="1" id="KW-0479">Metal-binding</keyword>
<feature type="compositionally biased region" description="Polar residues" evidence="3">
    <location>
        <begin position="160"/>
        <end position="177"/>
    </location>
</feature>
<dbReference type="InterPro" id="IPR001138">
    <property type="entry name" value="Zn2Cys6_DnaBD"/>
</dbReference>
<reference evidence="6" key="1">
    <citation type="submission" date="2017-03" db="EMBL/GenBank/DDBJ databases">
        <authorList>
            <person name="Sharma R."/>
            <person name="Thines M."/>
        </authorList>
    </citation>
    <scope>NUCLEOTIDE SEQUENCE [LARGE SCALE GENOMIC DNA]</scope>
</reference>
<dbReference type="PANTHER" id="PTHR47256:SF1">
    <property type="entry name" value="ZN(II)2CYS6 TRANSCRIPTION FACTOR (EUROFUNG)"/>
    <property type="match status" value="1"/>
</dbReference>
<dbReference type="PANTHER" id="PTHR47256">
    <property type="entry name" value="ZN(II)2CYS6 TRANSCRIPTION FACTOR (EUROFUNG)-RELATED"/>
    <property type="match status" value="1"/>
</dbReference>
<dbReference type="GO" id="GO:0000981">
    <property type="term" value="F:DNA-binding transcription factor activity, RNA polymerase II-specific"/>
    <property type="evidence" value="ECO:0007669"/>
    <property type="project" value="InterPro"/>
</dbReference>
<dbReference type="EMBL" id="FWEW01001107">
    <property type="protein sequence ID" value="SLM36550.1"/>
    <property type="molecule type" value="Genomic_DNA"/>
</dbReference>
<dbReference type="PROSITE" id="PS50048">
    <property type="entry name" value="ZN2_CY6_FUNGAL_2"/>
    <property type="match status" value="1"/>
</dbReference>
<dbReference type="InterPro" id="IPR007219">
    <property type="entry name" value="XnlR_reg_dom"/>
</dbReference>
<keyword evidence="5" id="KW-0238">DNA-binding</keyword>
<organism evidence="5 6">
    <name type="scientific">Lasallia pustulata</name>
    <dbReference type="NCBI Taxonomy" id="136370"/>
    <lineage>
        <taxon>Eukaryota</taxon>
        <taxon>Fungi</taxon>
        <taxon>Dikarya</taxon>
        <taxon>Ascomycota</taxon>
        <taxon>Pezizomycotina</taxon>
        <taxon>Lecanoromycetes</taxon>
        <taxon>OSLEUM clade</taxon>
        <taxon>Umbilicariomycetidae</taxon>
        <taxon>Umbilicariales</taxon>
        <taxon>Umbilicariaceae</taxon>
        <taxon>Lasallia</taxon>
    </lineage>
</organism>
<dbReference type="Pfam" id="PF00172">
    <property type="entry name" value="Zn_clus"/>
    <property type="match status" value="1"/>
</dbReference>
<accession>A0A1W5D0J8</accession>